<feature type="domain" description="IPT/TIG" evidence="7">
    <location>
        <begin position="685"/>
        <end position="790"/>
    </location>
</feature>
<evidence type="ECO:0000313" key="11">
    <source>
        <dbReference type="EMBL" id="CAF3974600.1"/>
    </source>
</evidence>
<dbReference type="GO" id="GO:0008045">
    <property type="term" value="P:motor neuron axon guidance"/>
    <property type="evidence" value="ECO:0007669"/>
    <property type="project" value="TreeGrafter"/>
</dbReference>
<dbReference type="GO" id="GO:0030334">
    <property type="term" value="P:regulation of cell migration"/>
    <property type="evidence" value="ECO:0007669"/>
    <property type="project" value="TreeGrafter"/>
</dbReference>
<keyword evidence="5" id="KW-0812">Transmembrane</keyword>
<dbReference type="Pfam" id="PF01833">
    <property type="entry name" value="TIG"/>
    <property type="match status" value="2"/>
</dbReference>
<dbReference type="SUPFAM" id="SSF81296">
    <property type="entry name" value="E set domains"/>
    <property type="match status" value="3"/>
</dbReference>
<dbReference type="EMBL" id="CAJOBA010007262">
    <property type="protein sequence ID" value="CAF3797191.1"/>
    <property type="molecule type" value="Genomic_DNA"/>
</dbReference>
<dbReference type="GO" id="GO:0002116">
    <property type="term" value="C:semaphorin receptor complex"/>
    <property type="evidence" value="ECO:0007669"/>
    <property type="project" value="TreeGrafter"/>
</dbReference>
<organism evidence="9 12">
    <name type="scientific">Didymodactylos carnosus</name>
    <dbReference type="NCBI Taxonomy" id="1234261"/>
    <lineage>
        <taxon>Eukaryota</taxon>
        <taxon>Metazoa</taxon>
        <taxon>Spiralia</taxon>
        <taxon>Gnathifera</taxon>
        <taxon>Rotifera</taxon>
        <taxon>Eurotatoria</taxon>
        <taxon>Bdelloidea</taxon>
        <taxon>Philodinida</taxon>
        <taxon>Philodinidae</taxon>
        <taxon>Didymodactylos</taxon>
    </lineage>
</organism>
<evidence type="ECO:0000313" key="12">
    <source>
        <dbReference type="Proteomes" id="UP000663829"/>
    </source>
</evidence>
<feature type="transmembrane region" description="Helical" evidence="5">
    <location>
        <begin position="896"/>
        <end position="922"/>
    </location>
</feature>
<reference evidence="9" key="1">
    <citation type="submission" date="2021-02" db="EMBL/GenBank/DDBJ databases">
        <authorList>
            <person name="Nowell W R."/>
        </authorList>
    </citation>
    <scope>NUCLEOTIDE SEQUENCE</scope>
</reference>
<keyword evidence="3" id="KW-0325">Glycoprotein</keyword>
<feature type="domain" description="PSI" evidence="6">
    <location>
        <begin position="460"/>
        <end position="505"/>
    </location>
</feature>
<comment type="subcellular location">
    <subcellularLocation>
        <location evidence="1">Membrane</location>
    </subcellularLocation>
</comment>
<dbReference type="EMBL" id="CAJNOQ010008925">
    <property type="protein sequence ID" value="CAF1210565.1"/>
    <property type="molecule type" value="Genomic_DNA"/>
</dbReference>
<dbReference type="GO" id="GO:0097374">
    <property type="term" value="P:sensory neuron axon guidance"/>
    <property type="evidence" value="ECO:0007669"/>
    <property type="project" value="TreeGrafter"/>
</dbReference>
<dbReference type="EMBL" id="CAJNOK010007251">
    <property type="protein sequence ID" value="CAF1028809.1"/>
    <property type="molecule type" value="Genomic_DNA"/>
</dbReference>
<feature type="non-terminal residue" evidence="9">
    <location>
        <position position="1649"/>
    </location>
</feature>
<dbReference type="Gene3D" id="3.10.20.90">
    <property type="entry name" value="Phosphatidylinositol 3-kinase Catalytic Subunit, Chain A, domain 1"/>
    <property type="match status" value="1"/>
</dbReference>
<dbReference type="Pfam" id="PF20170">
    <property type="entry name" value="Plexin_RBD"/>
    <property type="match status" value="2"/>
</dbReference>
<evidence type="ECO:0000256" key="5">
    <source>
        <dbReference type="SAM" id="Phobius"/>
    </source>
</evidence>
<dbReference type="InterPro" id="IPR014756">
    <property type="entry name" value="Ig_E-set"/>
</dbReference>
<dbReference type="Proteomes" id="UP000682733">
    <property type="component" value="Unassembled WGS sequence"/>
</dbReference>
<accession>A0A814X7X9</accession>
<dbReference type="InterPro" id="IPR031148">
    <property type="entry name" value="Plexin"/>
</dbReference>
<dbReference type="Pfam" id="PF01437">
    <property type="entry name" value="PSI"/>
    <property type="match status" value="1"/>
</dbReference>
<evidence type="ECO:0000256" key="3">
    <source>
        <dbReference type="ARBA" id="ARBA00023180"/>
    </source>
</evidence>
<dbReference type="GO" id="GO:0008360">
    <property type="term" value="P:regulation of cell shape"/>
    <property type="evidence" value="ECO:0007669"/>
    <property type="project" value="TreeGrafter"/>
</dbReference>
<comment type="caution">
    <text evidence="9">The sequence shown here is derived from an EMBL/GenBank/DDBJ whole genome shotgun (WGS) entry which is preliminary data.</text>
</comment>
<dbReference type="InterPro" id="IPR013783">
    <property type="entry name" value="Ig-like_fold"/>
</dbReference>
<dbReference type="Proteomes" id="UP000677228">
    <property type="component" value="Unassembled WGS sequence"/>
</dbReference>
<dbReference type="GO" id="GO:0017154">
    <property type="term" value="F:semaphorin receptor activity"/>
    <property type="evidence" value="ECO:0007669"/>
    <property type="project" value="InterPro"/>
</dbReference>
<dbReference type="OrthoDB" id="125363at2759"/>
<dbReference type="InterPro" id="IPR016201">
    <property type="entry name" value="PSI"/>
</dbReference>
<feature type="domain" description="PSI" evidence="6">
    <location>
        <begin position="282"/>
        <end position="336"/>
    </location>
</feature>
<evidence type="ECO:0000256" key="4">
    <source>
        <dbReference type="SAM" id="MobiDB-lite"/>
    </source>
</evidence>
<dbReference type="PANTHER" id="PTHR22625:SF44">
    <property type="entry name" value="PLEXIN-B"/>
    <property type="match status" value="1"/>
</dbReference>
<evidence type="ECO:0000313" key="10">
    <source>
        <dbReference type="EMBL" id="CAF3797191.1"/>
    </source>
</evidence>
<dbReference type="Proteomes" id="UP000681722">
    <property type="component" value="Unassembled WGS sequence"/>
</dbReference>
<dbReference type="Proteomes" id="UP000663829">
    <property type="component" value="Unassembled WGS sequence"/>
</dbReference>
<dbReference type="InterPro" id="IPR002165">
    <property type="entry name" value="Plexin_repeat"/>
</dbReference>
<evidence type="ECO:0000256" key="2">
    <source>
        <dbReference type="ARBA" id="ARBA00023136"/>
    </source>
</evidence>
<dbReference type="InterPro" id="IPR002909">
    <property type="entry name" value="IPT_dom"/>
</dbReference>
<gene>
    <name evidence="9" type="ORF">GPM918_LOCUS24189</name>
    <name evidence="8" type="ORF">OVA965_LOCUS15881</name>
    <name evidence="11" type="ORF">SRO942_LOCUS24188</name>
    <name evidence="10" type="ORF">TMI583_LOCUS15890</name>
</gene>
<dbReference type="SUPFAM" id="SSF103575">
    <property type="entry name" value="Plexin repeat"/>
    <property type="match status" value="1"/>
</dbReference>
<dbReference type="EMBL" id="CAJOBC010008926">
    <property type="protein sequence ID" value="CAF3974600.1"/>
    <property type="molecule type" value="Genomic_DNA"/>
</dbReference>
<feature type="domain" description="IPT/TIG" evidence="7">
    <location>
        <begin position="596"/>
        <end position="683"/>
    </location>
</feature>
<dbReference type="GO" id="GO:0050772">
    <property type="term" value="P:positive regulation of axonogenesis"/>
    <property type="evidence" value="ECO:0007669"/>
    <property type="project" value="TreeGrafter"/>
</dbReference>
<evidence type="ECO:0000256" key="1">
    <source>
        <dbReference type="ARBA" id="ARBA00004370"/>
    </source>
</evidence>
<dbReference type="PANTHER" id="PTHR22625">
    <property type="entry name" value="PLEXIN"/>
    <property type="match status" value="1"/>
</dbReference>
<dbReference type="SMART" id="SM00429">
    <property type="entry name" value="IPT"/>
    <property type="match status" value="3"/>
</dbReference>
<evidence type="ECO:0000313" key="8">
    <source>
        <dbReference type="EMBL" id="CAF1028809.1"/>
    </source>
</evidence>
<keyword evidence="12" id="KW-1185">Reference proteome</keyword>
<feature type="region of interest" description="Disordered" evidence="4">
    <location>
        <begin position="1259"/>
        <end position="1278"/>
    </location>
</feature>
<sequence length="1649" mass="190625">KLGDIDLDYCPDDDSVQYPIGGQIPIEQLSIIELHDQVNITAIEIVVNRPNDDIKNINNHDDNDIVLLGDDRSSLYMFQKSKSTIIQKREILSNYSQSVILSMKFMNKTTGELLILTNNEMIKENLFECDKHQTCNECSMANNFNCHWCSEQNRCTSIFQCPSSVNHHNNEFNMCMNIEHVTPNTITLNKSSSWIDITLSSSLELLFRNDLYLCQFTNEKNINQLLTTAVLLKNNALYCPTPLSYSFNGHTSDNKPLHKVQLSIYHNKTKSTFGSYQLTFYNCSAFLTCSSCTNNVKSSSLCSWCITTGTCIDSSSICQNELKRTKISISNQEDCPIMYFTQQYRIPFDNFETSIDIQIEQCNNNNSIINLQKINYCMLRDFRKRSSLITKQYKLIQVETNGDDLCLLTCRFKSTDYHQQQQQQHMLARKPLNLELSLYLANNSLLIPKYYSTSQIQMYKCEKMAYNCSLCLNLHASYNCVWCKNGCHLSGTVCDKTVTRQQLCIPPQIETIKPINYPTNGGTLVTITGKYLTTITNDSPIDIQLAGIKCELIREESTSHKLICRTGDAEQNISGPIKVTIDDQHSISDQQVSYLMPIIESIEPLAGILSGGTILTIIGRNFTLGNQFVIITIGESLCKILDIKINIIQCQTLSFERTGNKSITITFDEQTHIVYHQQFFHVVHNPTIDLDNLVPQQSFASGGRRIHITGTNFHFLQQIKMEFSLEKGKSIVYVSSVQYLSNSTYLVFLTPSYNDFNLTRSELNPLLNVNIKLYIDGYNFTHPSFFLHYVNDPIIYEFEPPLIRPYSSELVIYGNNMTLIGHTMNDVFVHIGCEICPIIYFSSDKIICRPPISRPAKRSTSKNTERLCYDSEQPWIIVSIDNIHSLVGYLLYPRKIIILGVVSGCLLTILIVVIIILIFICLKMRYEQHKHQCIYNDNSNKKNKKSYIEYRKGGTNLIYQQVPLKQSNVIEPIYSQTMSPIVSLLPIRSYISYLQTYFVRKHQLLNKPYFSSSYDTPKHLIYSPTDDLIENFQLFLKNEQFLLSILHILSDDDIGDKLLSIIVLTQSENIQQFLKIILTFENEKKRHNLYYDIYALISYDYLKSYVANIYYQLYTILKSKMNSGPCDSIENLSYYTLNDRTLLKDTTIPFKHVQLCVHIELTDDKSYDFIRIQCITCDTITQVKQKLIDEIFQCLPYSKRPNYNNFDLILLTTKLTTNTSSCSSSSSCSSTNSSLPLTRKATNVTKNFWFSRTITIPPKNDQHHHHHHHQQQQQHQQQQEFIVLNDIDNTSETSGHMKKLNTLQHYGIVQDGYELKFQLIKNNDHTLSKYDKHDTRMLKNEFIDTKIPSPLITRTIKSLTNNHQSPNITANRLSSPCRYCSHTLSLNNEKKEFSFNSFSLTSTSTEQENTRLFHLSNHTYEEIHDSRDLMLRNSDTCRLYETKLLINVHLLTLIENIFVNSDEFILKYFIGDESFIYEFFHLFYAHFIPFIIHSLNCLLDLQPNPCLESSFEIISILIQLGCYPTEGHFFCSLCENTSNDDTNMNIQNCTLLFTDEIERIRLLYTNSQRRLINKLRMKHSNPDYFTTNKMSNEHHFELDRSVLKELIQFSCSHVEQIVNGIQHTDLVFNFVTFVEMCRTKPSLSVNKVF</sequence>
<proteinExistence type="predicted"/>
<feature type="domain" description="IPT/TIG" evidence="7">
    <location>
        <begin position="506"/>
        <end position="595"/>
    </location>
</feature>
<evidence type="ECO:0008006" key="13">
    <source>
        <dbReference type="Google" id="ProtNLM"/>
    </source>
</evidence>
<dbReference type="SMART" id="SM00423">
    <property type="entry name" value="PSI"/>
    <property type="match status" value="3"/>
</dbReference>
<evidence type="ECO:0000313" key="9">
    <source>
        <dbReference type="EMBL" id="CAF1210565.1"/>
    </source>
</evidence>
<name>A0A814X7X9_9BILA</name>
<dbReference type="Gene3D" id="2.60.40.10">
    <property type="entry name" value="Immunoglobulins"/>
    <property type="match status" value="3"/>
</dbReference>
<dbReference type="CDD" id="cd00102">
    <property type="entry name" value="IPT"/>
    <property type="match status" value="1"/>
</dbReference>
<keyword evidence="2 5" id="KW-0472">Membrane</keyword>
<dbReference type="CDD" id="cd00603">
    <property type="entry name" value="IPT_PCSR"/>
    <property type="match status" value="1"/>
</dbReference>
<evidence type="ECO:0000259" key="7">
    <source>
        <dbReference type="SMART" id="SM00429"/>
    </source>
</evidence>
<dbReference type="GO" id="GO:0005886">
    <property type="term" value="C:plasma membrane"/>
    <property type="evidence" value="ECO:0007669"/>
    <property type="project" value="TreeGrafter"/>
</dbReference>
<keyword evidence="5" id="KW-1133">Transmembrane helix</keyword>
<dbReference type="InterPro" id="IPR046800">
    <property type="entry name" value="Plexin_RBD"/>
</dbReference>
<protein>
    <recommendedName>
        <fullName evidence="13">Plexin A</fullName>
    </recommendedName>
</protein>
<feature type="domain" description="PSI" evidence="6">
    <location>
        <begin position="128"/>
        <end position="176"/>
    </location>
</feature>
<dbReference type="GO" id="GO:0007162">
    <property type="term" value="P:negative regulation of cell adhesion"/>
    <property type="evidence" value="ECO:0007669"/>
    <property type="project" value="TreeGrafter"/>
</dbReference>
<evidence type="ECO:0000259" key="6">
    <source>
        <dbReference type="SMART" id="SM00423"/>
    </source>
</evidence>